<evidence type="ECO:0000256" key="3">
    <source>
        <dbReference type="ARBA" id="ARBA00023125"/>
    </source>
</evidence>
<dbReference type="SMART" id="SM00529">
    <property type="entry name" value="HTH_DTXR"/>
    <property type="match status" value="1"/>
</dbReference>
<accession>A0A9D0YVW0</accession>
<organism evidence="7 8">
    <name type="scientific">Candidatus Avichristensenella intestinipullorum</name>
    <dbReference type="NCBI Taxonomy" id="2840693"/>
    <lineage>
        <taxon>Bacteria</taxon>
        <taxon>Bacillati</taxon>
        <taxon>Bacillota</taxon>
        <taxon>Clostridia</taxon>
        <taxon>Candidatus Avichristensenella</taxon>
    </lineage>
</organism>
<dbReference type="InterPro" id="IPR001367">
    <property type="entry name" value="Fe_dep_repressor"/>
</dbReference>
<dbReference type="Pfam" id="PF01325">
    <property type="entry name" value="Fe_dep_repress"/>
    <property type="match status" value="1"/>
</dbReference>
<dbReference type="InterPro" id="IPR036421">
    <property type="entry name" value="Fe_dep_repressor_sf"/>
</dbReference>
<sequence length="134" mass="15072">MKIRKSAEDYLEMILMLREQKGIVRSIDIATALSVTKPSVSFAMKQLRENGYILMDENNFITLTESGQEIAQRIYDRHQTLTRLLIRLGVSPAQAREDACKIEHDISSETFEAIRKHEAQRSPAQDGAPDGPGA</sequence>
<dbReference type="InterPro" id="IPR036390">
    <property type="entry name" value="WH_DNA-bd_sf"/>
</dbReference>
<gene>
    <name evidence="7" type="ORF">IAA66_03715</name>
</gene>
<dbReference type="InterPro" id="IPR036388">
    <property type="entry name" value="WH-like_DNA-bd_sf"/>
</dbReference>
<evidence type="ECO:0000259" key="6">
    <source>
        <dbReference type="PROSITE" id="PS50944"/>
    </source>
</evidence>
<reference evidence="7" key="1">
    <citation type="submission" date="2020-10" db="EMBL/GenBank/DDBJ databases">
        <authorList>
            <person name="Gilroy R."/>
        </authorList>
    </citation>
    <scope>NUCLEOTIDE SEQUENCE</scope>
    <source>
        <strain evidence="7">ChiHile30-977</strain>
    </source>
</reference>
<evidence type="ECO:0000256" key="2">
    <source>
        <dbReference type="ARBA" id="ARBA00023015"/>
    </source>
</evidence>
<dbReference type="PROSITE" id="PS50944">
    <property type="entry name" value="HTH_DTXR"/>
    <property type="match status" value="1"/>
</dbReference>
<dbReference type="GO" id="GO:0046914">
    <property type="term" value="F:transition metal ion binding"/>
    <property type="evidence" value="ECO:0007669"/>
    <property type="project" value="InterPro"/>
</dbReference>
<evidence type="ECO:0000256" key="5">
    <source>
        <dbReference type="SAM" id="MobiDB-lite"/>
    </source>
</evidence>
<keyword evidence="2" id="KW-0805">Transcription regulation</keyword>
<dbReference type="Proteomes" id="UP000886819">
    <property type="component" value="Unassembled WGS sequence"/>
</dbReference>
<dbReference type="GO" id="GO:0003700">
    <property type="term" value="F:DNA-binding transcription factor activity"/>
    <property type="evidence" value="ECO:0007669"/>
    <property type="project" value="InterPro"/>
</dbReference>
<evidence type="ECO:0000256" key="1">
    <source>
        <dbReference type="ARBA" id="ARBA00007871"/>
    </source>
</evidence>
<reference evidence="7" key="2">
    <citation type="journal article" date="2021" name="PeerJ">
        <title>Extensive microbial diversity within the chicken gut microbiome revealed by metagenomics and culture.</title>
        <authorList>
            <person name="Gilroy R."/>
            <person name="Ravi A."/>
            <person name="Getino M."/>
            <person name="Pursley I."/>
            <person name="Horton D.L."/>
            <person name="Alikhan N.F."/>
            <person name="Baker D."/>
            <person name="Gharbi K."/>
            <person name="Hall N."/>
            <person name="Watson M."/>
            <person name="Adriaenssens E.M."/>
            <person name="Foster-Nyarko E."/>
            <person name="Jarju S."/>
            <person name="Secka A."/>
            <person name="Antonio M."/>
            <person name="Oren A."/>
            <person name="Chaudhuri R.R."/>
            <person name="La Ragione R."/>
            <person name="Hildebrand F."/>
            <person name="Pallen M.J."/>
        </authorList>
    </citation>
    <scope>NUCLEOTIDE SEQUENCE</scope>
    <source>
        <strain evidence="7">ChiHile30-977</strain>
    </source>
</reference>
<dbReference type="SUPFAM" id="SSF46785">
    <property type="entry name" value="Winged helix' DNA-binding domain"/>
    <property type="match status" value="1"/>
</dbReference>
<dbReference type="PANTHER" id="PTHR33238">
    <property type="entry name" value="IRON (METAL) DEPENDENT REPRESSOR, DTXR FAMILY"/>
    <property type="match status" value="1"/>
</dbReference>
<dbReference type="AlphaFoldDB" id="A0A9D0YVW0"/>
<evidence type="ECO:0000313" key="7">
    <source>
        <dbReference type="EMBL" id="HIQ62679.1"/>
    </source>
</evidence>
<evidence type="ECO:0000256" key="4">
    <source>
        <dbReference type="ARBA" id="ARBA00023163"/>
    </source>
</evidence>
<comment type="caution">
    <text evidence="7">The sequence shown here is derived from an EMBL/GenBank/DDBJ whole genome shotgun (WGS) entry which is preliminary data.</text>
</comment>
<name>A0A9D0YVW0_9FIRM</name>
<dbReference type="Gene3D" id="1.10.10.10">
    <property type="entry name" value="Winged helix-like DNA-binding domain superfamily/Winged helix DNA-binding domain"/>
    <property type="match status" value="1"/>
</dbReference>
<proteinExistence type="inferred from homology"/>
<protein>
    <submittedName>
        <fullName evidence="7">Metal-dependent transcriptional regulator</fullName>
    </submittedName>
</protein>
<dbReference type="InterPro" id="IPR022687">
    <property type="entry name" value="HTH_DTXR"/>
</dbReference>
<dbReference type="Pfam" id="PF02742">
    <property type="entry name" value="Fe_dep_repr_C"/>
    <property type="match status" value="1"/>
</dbReference>
<keyword evidence="4" id="KW-0804">Transcription</keyword>
<dbReference type="EMBL" id="DVFI01000053">
    <property type="protein sequence ID" value="HIQ62679.1"/>
    <property type="molecule type" value="Genomic_DNA"/>
</dbReference>
<dbReference type="GO" id="GO:0003677">
    <property type="term" value="F:DNA binding"/>
    <property type="evidence" value="ECO:0007669"/>
    <property type="project" value="UniProtKB-KW"/>
</dbReference>
<dbReference type="PANTHER" id="PTHR33238:SF7">
    <property type="entry name" value="IRON-DEPENDENT TRANSCRIPTIONAL REGULATOR"/>
    <property type="match status" value="1"/>
</dbReference>
<feature type="domain" description="HTH dtxR-type" evidence="6">
    <location>
        <begin position="1"/>
        <end position="64"/>
    </location>
</feature>
<dbReference type="GO" id="GO:0046983">
    <property type="term" value="F:protein dimerization activity"/>
    <property type="evidence" value="ECO:0007669"/>
    <property type="project" value="InterPro"/>
</dbReference>
<dbReference type="InterPro" id="IPR050536">
    <property type="entry name" value="DtxR_MntR_Metal-Reg"/>
</dbReference>
<evidence type="ECO:0000313" key="8">
    <source>
        <dbReference type="Proteomes" id="UP000886819"/>
    </source>
</evidence>
<comment type="similarity">
    <text evidence="1">Belongs to the DtxR/MntR family.</text>
</comment>
<dbReference type="InterPro" id="IPR022689">
    <property type="entry name" value="Iron_dep_repressor"/>
</dbReference>
<keyword evidence="3" id="KW-0238">DNA-binding</keyword>
<feature type="region of interest" description="Disordered" evidence="5">
    <location>
        <begin position="115"/>
        <end position="134"/>
    </location>
</feature>
<dbReference type="SUPFAM" id="SSF47979">
    <property type="entry name" value="Iron-dependent repressor protein, dimerization domain"/>
    <property type="match status" value="1"/>
</dbReference>
<dbReference type="Gene3D" id="1.10.60.10">
    <property type="entry name" value="Iron dependent repressor, metal binding and dimerisation domain"/>
    <property type="match status" value="1"/>
</dbReference>